<name>A0A7J9NWZ9_METMI</name>
<dbReference type="EMBL" id="JACDUH010000003">
    <property type="protein sequence ID" value="MBA2851775.1"/>
    <property type="molecule type" value="Genomic_DNA"/>
</dbReference>
<evidence type="ECO:0000313" key="1">
    <source>
        <dbReference type="EMBL" id="MBA2851775.1"/>
    </source>
</evidence>
<proteinExistence type="predicted"/>
<dbReference type="Proteomes" id="UP000564425">
    <property type="component" value="Unassembled WGS sequence"/>
</dbReference>
<dbReference type="RefSeq" id="WP_181501595.1">
    <property type="nucleotide sequence ID" value="NZ_JACDUH010000003.1"/>
</dbReference>
<organism evidence="1 2">
    <name type="scientific">Methanococcus maripaludis</name>
    <name type="common">Methanococcus deltae</name>
    <dbReference type="NCBI Taxonomy" id="39152"/>
    <lineage>
        <taxon>Archaea</taxon>
        <taxon>Methanobacteriati</taxon>
        <taxon>Methanobacteriota</taxon>
        <taxon>Methanomada group</taxon>
        <taxon>Methanococci</taxon>
        <taxon>Methanococcales</taxon>
        <taxon>Methanococcaceae</taxon>
        <taxon>Methanococcus</taxon>
    </lineage>
</organism>
<evidence type="ECO:0000313" key="2">
    <source>
        <dbReference type="Proteomes" id="UP000564425"/>
    </source>
</evidence>
<comment type="caution">
    <text evidence="1">The sequence shown here is derived from an EMBL/GenBank/DDBJ whole genome shotgun (WGS) entry which is preliminary data.</text>
</comment>
<protein>
    <submittedName>
        <fullName evidence="1">Uncharacterized protein</fullName>
    </submittedName>
</protein>
<sequence>MLAELVITESGDGTPHTFYINKTFSNFFAYKNIEDIGEYAGKYAVIKEAYTLDDNYILFEKSNVQTFTEQFSDLFTLIKDDNDEWYLETGIYSINVCNPSGKTCINAATKLTPVHTVVVFDLADDGDGGYEFQILNMFPIEGTGVSGPALSSLDLFTLENNPGLTIVDGVPYIGGDYEYEIIEIGGVTYTVTKFDFAGTSYKYTDDATTNQLSFTSPDVIPVGAEFIYDNVMWIIVSAKLLNNDNAIQYTCSSKTVFDSIHTYGTFDSLSDLGTNTTSNILTDGDNMPLPVEAPGYHLLDIEKYVLANVHDTEYKMNGLTSDDIVYSVTDVIGADDLKFVEYDDLQNFNLSGFDITNYSFVDAITKNRVILQNKFKKRLYPFDLSGNVNNVYLNDVGFSLFAADGVDSSNKPVSRFTNFYKPAILYTDIKSNIISYDENKTRLVDGTYKAITAAVNQNNSDMLNPLNTAKLASAQPFIPESGLYFDSVLPTLVSWETAMMKLNCVNNQTGDPTLVPTAEDITMYNELDSDVMNTFLWTRSNVSYDAMSEVSDAQVTSNLVHVSDDGKRVFTLEDSITPLSLIQMNKLQPLKPILNSTVKSLYKTNQDLPPFCCNLSNGRFNGLFYNIKFINKQVLSSAQQGMCLKLTSTRYAVVLDFNKTGSDFCKLYLRDNDTGLYSDKAYTTVNGDITDYLINSSVQENDSDMCAILLDRIRVSEINAKGETVDVSLGTTNVDRLIIVPPRHKRTELNAFVKLSLYNAYFTTYNFGSKPFMLIPYATIYDSVTDENKKYTVVSATTYDKLRKVSEPQVKHTYTIQRSVKIDATKNNITSQFGITEFPCKISINGKTLFANELNVSVNGSLATMTITADDRNDYLESAVFDDVKTDKNIDICDFVYRRRLMSFAQPSEYVYVPPMAIDTWLENEISDIISENIDYYGYLTPNIIVEGTMKYPDGMTCTLSGVYTDPNKGFLVSFDLSGFKLDDGTKMLSSYFPFSMKIAKTNYYGLSFKPYTIATSQDANHSITCDIDNPDDCASFVYPSITTNPITVDISTYCVTGFSVKQVAYPRFGDDIIDTSTEEGLNTYKQLITKIGGSYRVSTIDADVCGTDVDYKVATFDLRPDNPVFKVVSRRQMMVWKHNAANETYTDKKDLTGTDAATVYDGLKKDFKVKITSNCAGEWKEVDSAYNASEVRINVESDDNEDSDNRFMFYIGLPPTEVVASGTDIETVTILPGVDRTDLCRFLYIAASKTCQLHVGATPAGMFNDTVPVSNLDSYETYNLLPGECRVIPLCTFANGVCDFDIGSVFLSNVQEDTEISIYGIQYYSQFGTVFKTESELVINNDSK</sequence>
<reference evidence="1 2" key="1">
    <citation type="submission" date="2020-07" db="EMBL/GenBank/DDBJ databases">
        <title>Genomic Encyclopedia of Type Strains, Phase IV (KMG-V): Genome sequencing to study the core and pangenomes of soil and plant-associated prokaryotes.</title>
        <authorList>
            <person name="Whitman W."/>
        </authorList>
    </citation>
    <scope>NUCLEOTIDE SEQUENCE [LARGE SCALE GENOMIC DNA]</scope>
    <source>
        <strain evidence="1 2">A1</strain>
    </source>
</reference>
<gene>
    <name evidence="1" type="ORF">HNP86_001934</name>
</gene>
<accession>A0A7J9NWZ9</accession>